<comment type="caution">
    <text evidence="2">The sequence shown here is derived from an EMBL/GenBank/DDBJ whole genome shotgun (WGS) entry which is preliminary data.</text>
</comment>
<proteinExistence type="predicted"/>
<dbReference type="EMBL" id="JBBXMP010000407">
    <property type="protein sequence ID" value="KAL0057927.1"/>
    <property type="molecule type" value="Genomic_DNA"/>
</dbReference>
<keyword evidence="3" id="KW-1185">Reference proteome</keyword>
<protein>
    <recommendedName>
        <fullName evidence="4">F-box domain-containing protein</fullName>
    </recommendedName>
</protein>
<name>A0ABR2ZBR5_9AGAR</name>
<keyword evidence="1" id="KW-0175">Coiled coil</keyword>
<evidence type="ECO:0008006" key="4">
    <source>
        <dbReference type="Google" id="ProtNLM"/>
    </source>
</evidence>
<sequence>MVPGIAPAVLRYQRSLSVAEVETAKAAISLLSEQIERQEAELKRLKESRIEYQQLFSPFRRVPAEILAHIILLAVERNVFTADPAQKHVSEAFTYAQVCRRWRDMTLATAFAWARISVTLQLDDTPYPYGIVRRLEACLARSKNKFLDLEVECTPCTAHTHPVTNQIISVLLSHSFQWQFLTYVQQSGGFDHQILFEDIDEWPTPHLQSLHVTLDHTANPIGLELSEYLISAEYSDLCISGREACFIPHRLLDTLMESRITSLRVEVYPDSVATLLSSCRSLDFAHFTLAKDPAVPDPTASPTIIPRRVYISKLFLEQAPGCGAMEATQFLERLTCPYLTSLTIRDSDSTPPILDLQSQSFSKTVVSFLSRSQAELAHLHLDRVYITALSFCEVLKAVPRLRKLELVAPRMIISSQRVTEGWAVRLQSMCLWPRTSNNGYPSRAALVPELRTLRLALDSESNLEARAFEETLQSRVGWGLESVFLHVRSRIERLDLVKLSRLNKGSSMAVRVVEGKDEKEIIGYYPDPVVGLRKHGWRDLLDGRTG</sequence>
<accession>A0ABR2ZBR5</accession>
<gene>
    <name evidence="2" type="ORF">AAF712_015414</name>
</gene>
<evidence type="ECO:0000256" key="1">
    <source>
        <dbReference type="SAM" id="Coils"/>
    </source>
</evidence>
<dbReference type="Proteomes" id="UP001437256">
    <property type="component" value="Unassembled WGS sequence"/>
</dbReference>
<feature type="coiled-coil region" evidence="1">
    <location>
        <begin position="21"/>
        <end position="55"/>
    </location>
</feature>
<evidence type="ECO:0000313" key="3">
    <source>
        <dbReference type="Proteomes" id="UP001437256"/>
    </source>
</evidence>
<organism evidence="2 3">
    <name type="scientific">Marasmius tenuissimus</name>
    <dbReference type="NCBI Taxonomy" id="585030"/>
    <lineage>
        <taxon>Eukaryota</taxon>
        <taxon>Fungi</taxon>
        <taxon>Dikarya</taxon>
        <taxon>Basidiomycota</taxon>
        <taxon>Agaricomycotina</taxon>
        <taxon>Agaricomycetes</taxon>
        <taxon>Agaricomycetidae</taxon>
        <taxon>Agaricales</taxon>
        <taxon>Marasmiineae</taxon>
        <taxon>Marasmiaceae</taxon>
        <taxon>Marasmius</taxon>
    </lineage>
</organism>
<reference evidence="2 3" key="1">
    <citation type="submission" date="2024-05" db="EMBL/GenBank/DDBJ databases">
        <title>A draft genome resource for the thread blight pathogen Marasmius tenuissimus strain MS-2.</title>
        <authorList>
            <person name="Yulfo-Soto G.E."/>
            <person name="Baruah I.K."/>
            <person name="Amoako-Attah I."/>
            <person name="Bukari Y."/>
            <person name="Meinhardt L.W."/>
            <person name="Bailey B.A."/>
            <person name="Cohen S.P."/>
        </authorList>
    </citation>
    <scope>NUCLEOTIDE SEQUENCE [LARGE SCALE GENOMIC DNA]</scope>
    <source>
        <strain evidence="2 3">MS-2</strain>
    </source>
</reference>
<evidence type="ECO:0000313" key="2">
    <source>
        <dbReference type="EMBL" id="KAL0057927.1"/>
    </source>
</evidence>